<dbReference type="InterPro" id="IPR006674">
    <property type="entry name" value="HD_domain"/>
</dbReference>
<organism evidence="12 13">
    <name type="scientific">Acetobacter malorum</name>
    <dbReference type="NCBI Taxonomy" id="178901"/>
    <lineage>
        <taxon>Bacteria</taxon>
        <taxon>Pseudomonadati</taxon>
        <taxon>Pseudomonadota</taxon>
        <taxon>Alphaproteobacteria</taxon>
        <taxon>Acetobacterales</taxon>
        <taxon>Acetobacteraceae</taxon>
        <taxon>Acetobacter</taxon>
    </lineage>
</organism>
<dbReference type="InterPro" id="IPR013546">
    <property type="entry name" value="PII_UdlTrfase/GS_AdlTrfase"/>
</dbReference>
<dbReference type="CDD" id="cd04899">
    <property type="entry name" value="ACT_ACR-UUR-like_2"/>
    <property type="match status" value="1"/>
</dbReference>
<feature type="coiled-coil region" evidence="8">
    <location>
        <begin position="977"/>
        <end position="1004"/>
    </location>
</feature>
<comment type="caution">
    <text evidence="7">Lacks conserved residue(s) required for the propagation of feature annotation.</text>
</comment>
<evidence type="ECO:0000256" key="1">
    <source>
        <dbReference type="ARBA" id="ARBA00022679"/>
    </source>
</evidence>
<dbReference type="Pfam" id="PF01909">
    <property type="entry name" value="NTP_transf_2"/>
    <property type="match status" value="1"/>
</dbReference>
<dbReference type="InterPro" id="IPR003607">
    <property type="entry name" value="HD/PDEase_dom"/>
</dbReference>
<dbReference type="SUPFAM" id="SSF81301">
    <property type="entry name" value="Nucleotidyltransferase"/>
    <property type="match status" value="1"/>
</dbReference>
<dbReference type="Pfam" id="PF24931">
    <property type="entry name" value="ACT_ACR9_3rd"/>
    <property type="match status" value="1"/>
</dbReference>
<proteinExistence type="inferred from homology"/>
<sequence>MSGPELKPGFLSDDPQEQIPTAMSISPAHAASEQPDVSALASLTPEGLAACLARELRDATPADATIPERDEAVAIFRRHLGRYQADIRSRFETHVLKGAKAAKQIAAFTDVMLRGIVDLALRATGTAEGVGQIGEGAPAAGRLVVAATGGYGRGLLAPFSDIDLLFLTEEENVQSAHRLVEYVLYFLWDLGLKVGHATRTINECIEEAGKDTTVRTALLDARLLAGDAALFAMFEARYIVACVEAGAAGFIQDKRRERLERHRRFGDSPYLVEPNIKEGRGGLRDLQTLYWMCRNTFGTRHVMDLLAPEFIWMGLLTEQEAARARRSWDFLWTVRLHLHYVAGRAEERLTFDMQPVIGARMGYTRHGRQNGVERFMRHYFLTAREVMRLTHVLEPAVLRQAQGPVATAAKPDEAMREAGFTLVDGQILPERGISFDHEPIKMMQLLDWARMRRRPLHPLGRHQLIRWERRAMALRDNPEAARIFLDLLCGETEPQDLPPRRRREVHTVGDEAGAPLLRDAAYEQQTPPGHAHWLHILNETGIFGRLIPDWARIVGQMQFDTYHVFTVDEHTIEAIRIMDEVASGRMADEIPVAYELVKGLHSRRALYMAVLLHDIAKGRGGDHSEIGSEIAADLCPRLGMSGEETETVSWLVLHHLLLSHTAFQRDIDDPKTILDVADIVQSPERLRLLLLLTIVDMRAVSSRVWNAWKATLLRELYVRVAEVLAGGLATTERDVRVRHAKEITAEILAEDGVSPQDIDRFLGLGYAGYWLSFDHETHKRHARLIRDADGRDAPLTVEVLPLPARGVTEVTVYTVDVPGLFSKIAGALALAGASIVDARIHTMMHGMALDTFWIQDTAGSAYEETHRLARLCSLIEQSLSGQIDIGAEIAQAGFGHMPMRMRAIHVPPRVVIDNGASNTYTVIEINGRDRPGLLHDVTAAMSEENLQIASAHITTYGVRAVDVFYVKDLFGLKITDKKRLEEIRERLLTGMKEAEAEAKALLDARISA</sequence>
<keyword evidence="2 7" id="KW-0548">Nucleotidyltransferase</keyword>
<dbReference type="EC" id="2.7.7.59" evidence="7"/>
<dbReference type="eggNOG" id="COG2844">
    <property type="taxonomic scope" value="Bacteria"/>
</dbReference>
<evidence type="ECO:0000256" key="3">
    <source>
        <dbReference type="ARBA" id="ARBA00022737"/>
    </source>
</evidence>
<feature type="domain" description="ACT" evidence="10">
    <location>
        <begin position="922"/>
        <end position="1005"/>
    </location>
</feature>
<comment type="similarity">
    <text evidence="7">Belongs to the GlnD family.</text>
</comment>
<dbReference type="EC" id="3.1.4.-" evidence="7"/>
<evidence type="ECO:0000259" key="10">
    <source>
        <dbReference type="PROSITE" id="PS51671"/>
    </source>
</evidence>
<dbReference type="InterPro" id="IPR002934">
    <property type="entry name" value="Polymerase_NTP_transf_dom"/>
</dbReference>
<gene>
    <name evidence="7" type="primary">glnD</name>
    <name evidence="12" type="ORF">Amal_01136</name>
</gene>
<dbReference type="InterPro" id="IPR002912">
    <property type="entry name" value="ACT_dom"/>
</dbReference>
<dbReference type="SMART" id="SM00471">
    <property type="entry name" value="HDc"/>
    <property type="match status" value="1"/>
</dbReference>
<dbReference type="CDD" id="cd04900">
    <property type="entry name" value="ACT_UUR-like_1"/>
    <property type="match status" value="1"/>
</dbReference>
<keyword evidence="4 7" id="KW-0378">Hydrolase</keyword>
<dbReference type="AlphaFoldDB" id="A0A177GBV7"/>
<dbReference type="HAMAP" id="MF_00277">
    <property type="entry name" value="PII_uridylyl_transf"/>
    <property type="match status" value="1"/>
</dbReference>
<evidence type="ECO:0000313" key="13">
    <source>
        <dbReference type="Proteomes" id="UP000077349"/>
    </source>
</evidence>
<dbReference type="Gene3D" id="3.30.460.10">
    <property type="entry name" value="Beta Polymerase, domain 2"/>
    <property type="match status" value="1"/>
</dbReference>
<evidence type="ECO:0000313" key="12">
    <source>
        <dbReference type="EMBL" id="OAG77763.1"/>
    </source>
</evidence>
<name>A0A177GBV7_9PROT</name>
<dbReference type="InterPro" id="IPR043519">
    <property type="entry name" value="NT_sf"/>
</dbReference>
<dbReference type="NCBIfam" id="NF003467">
    <property type="entry name" value="PRK05092.1"/>
    <property type="match status" value="1"/>
</dbReference>
<dbReference type="SUPFAM" id="SSF109604">
    <property type="entry name" value="HD-domain/PDEase-like"/>
    <property type="match status" value="1"/>
</dbReference>
<evidence type="ECO:0000256" key="2">
    <source>
        <dbReference type="ARBA" id="ARBA00022695"/>
    </source>
</evidence>
<evidence type="ECO:0000256" key="9">
    <source>
        <dbReference type="SAM" id="MobiDB-lite"/>
    </source>
</evidence>
<comment type="caution">
    <text evidence="12">The sequence shown here is derived from an EMBL/GenBank/DDBJ whole genome shotgun (WGS) entry which is preliminary data.</text>
</comment>
<dbReference type="InterPro" id="IPR010043">
    <property type="entry name" value="UTase/UR"/>
</dbReference>
<dbReference type="PROSITE" id="PS51671">
    <property type="entry name" value="ACT"/>
    <property type="match status" value="2"/>
</dbReference>
<feature type="domain" description="ACT" evidence="10">
    <location>
        <begin position="809"/>
        <end position="886"/>
    </location>
</feature>
<accession>A0A177GBV7</accession>
<comment type="catalytic activity">
    <reaction evidence="7">
        <text>[protein-PII]-uridylyl-L-tyrosine + H2O = [protein-PII]-L-tyrosine + UMP + H(+)</text>
        <dbReference type="Rhea" id="RHEA:48600"/>
        <dbReference type="Rhea" id="RHEA-COMP:12147"/>
        <dbReference type="Rhea" id="RHEA-COMP:12148"/>
        <dbReference type="ChEBI" id="CHEBI:15377"/>
        <dbReference type="ChEBI" id="CHEBI:15378"/>
        <dbReference type="ChEBI" id="CHEBI:46858"/>
        <dbReference type="ChEBI" id="CHEBI:57865"/>
        <dbReference type="ChEBI" id="CHEBI:90602"/>
    </reaction>
</comment>
<dbReference type="Gene3D" id="1.20.120.330">
    <property type="entry name" value="Nucleotidyltransferases domain 2"/>
    <property type="match status" value="1"/>
</dbReference>
<dbReference type="Proteomes" id="UP000077349">
    <property type="component" value="Unassembled WGS sequence"/>
</dbReference>
<feature type="region of interest" description="Disordered" evidence="9">
    <location>
        <begin position="1"/>
        <end position="21"/>
    </location>
</feature>
<keyword evidence="6 7" id="KW-0511">Multifunctional enzyme</keyword>
<keyword evidence="8" id="KW-0175">Coiled coil</keyword>
<dbReference type="Pfam" id="PF08335">
    <property type="entry name" value="GlnD_UR_UTase"/>
    <property type="match status" value="1"/>
</dbReference>
<keyword evidence="1 7" id="KW-0808">Transferase</keyword>
<evidence type="ECO:0000256" key="6">
    <source>
        <dbReference type="ARBA" id="ARBA00023268"/>
    </source>
</evidence>
<feature type="domain" description="HD" evidence="11">
    <location>
        <begin position="567"/>
        <end position="689"/>
    </location>
</feature>
<dbReference type="GO" id="GO:0006808">
    <property type="term" value="P:regulation of nitrogen utilization"/>
    <property type="evidence" value="ECO:0007669"/>
    <property type="project" value="UniProtKB-UniRule"/>
</dbReference>
<evidence type="ECO:0000256" key="5">
    <source>
        <dbReference type="ARBA" id="ARBA00022842"/>
    </source>
</evidence>
<dbReference type="SUPFAM" id="SSF81593">
    <property type="entry name" value="Nucleotidyltransferase substrate binding subunit/domain"/>
    <property type="match status" value="1"/>
</dbReference>
<dbReference type="EMBL" id="LVHD01000011">
    <property type="protein sequence ID" value="OAG77763.1"/>
    <property type="molecule type" value="Genomic_DNA"/>
</dbReference>
<dbReference type="PROSITE" id="PS51831">
    <property type="entry name" value="HD"/>
    <property type="match status" value="1"/>
</dbReference>
<dbReference type="Pfam" id="PF01966">
    <property type="entry name" value="HD"/>
    <property type="match status" value="1"/>
</dbReference>
<evidence type="ECO:0000256" key="8">
    <source>
        <dbReference type="SAM" id="Coils"/>
    </source>
</evidence>
<dbReference type="PANTHER" id="PTHR47320:SF1">
    <property type="entry name" value="BIFUNCTIONAL URIDYLYLTRANSFERASE_URIDYLYL-REMOVING ENZYME"/>
    <property type="match status" value="1"/>
</dbReference>
<keyword evidence="5 7" id="KW-0460">Magnesium</keyword>
<comment type="activity regulation">
    <text evidence="7">Uridylyltransferase (UTase) activity is inhibited by glutamine, while glutamine activates uridylyl-removing (UR) activity.</text>
</comment>
<dbReference type="CDD" id="cd05401">
    <property type="entry name" value="NT_GlnE_GlnD_like"/>
    <property type="match status" value="1"/>
</dbReference>
<feature type="region of interest" description="Uridylyltransferase" evidence="7">
    <location>
        <begin position="1"/>
        <end position="414"/>
    </location>
</feature>
<dbReference type="PIRSF" id="PIRSF006288">
    <property type="entry name" value="PII_uridyltransf"/>
    <property type="match status" value="1"/>
</dbReference>
<dbReference type="PANTHER" id="PTHR47320">
    <property type="entry name" value="BIFUNCTIONAL URIDYLYLTRANSFERASE/URIDYLYL-REMOVING ENZYME"/>
    <property type="match status" value="1"/>
</dbReference>
<evidence type="ECO:0000259" key="11">
    <source>
        <dbReference type="PROSITE" id="PS51831"/>
    </source>
</evidence>
<comment type="domain">
    <text evidence="7">Has four distinct domains: an N-terminal nucleotidyltransferase (NT) domain responsible for UTase activity, a central HD domain that encodes UR activity, and two C-terminal ACT domains that seem to have a role in glutamine sensing.</text>
</comment>
<dbReference type="InterPro" id="IPR045865">
    <property type="entry name" value="ACT-like_dom_sf"/>
</dbReference>
<evidence type="ECO:0000256" key="7">
    <source>
        <dbReference type="HAMAP-Rule" id="MF_00277"/>
    </source>
</evidence>
<evidence type="ECO:0000256" key="4">
    <source>
        <dbReference type="ARBA" id="ARBA00022801"/>
    </source>
</evidence>
<keyword evidence="3" id="KW-0677">Repeat</keyword>
<comment type="cofactor">
    <cofactor evidence="7">
        <name>Mg(2+)</name>
        <dbReference type="ChEBI" id="CHEBI:18420"/>
    </cofactor>
</comment>
<comment type="function">
    <text evidence="7">Modifies, by uridylylation and deuridylylation, the PII regulatory proteins (GlnB and homologs), in response to the nitrogen status of the cell that GlnD senses through the glutamine level. Under low glutamine levels, catalyzes the conversion of the PII proteins and UTP to PII-UMP and PPi, while under higher glutamine levels, GlnD hydrolyzes PII-UMP to PII and UMP (deuridylylation). Thus, controls uridylylation state and activity of the PII proteins, and plays an important role in the regulation of nitrogen metabolism.</text>
</comment>
<dbReference type="Gene3D" id="1.10.3090.10">
    <property type="entry name" value="cca-adding enzyme, domain 2"/>
    <property type="match status" value="1"/>
</dbReference>
<reference evidence="12 13" key="1">
    <citation type="submission" date="2016-03" db="EMBL/GenBank/DDBJ databases">
        <title>Draft genome sequence of Acetobacter malorum CECT 7742, a strain isolated from strawberry vinegar.</title>
        <authorList>
            <person name="Sainz F."/>
            <person name="Mas A."/>
            <person name="Torija M.J."/>
        </authorList>
    </citation>
    <scope>NUCLEOTIDE SEQUENCE [LARGE SCALE GENOMIC DNA]</scope>
    <source>
        <strain evidence="12 13">CECT 7742</strain>
    </source>
</reference>
<dbReference type="SUPFAM" id="SSF55021">
    <property type="entry name" value="ACT-like"/>
    <property type="match status" value="2"/>
</dbReference>
<dbReference type="GO" id="GO:0008081">
    <property type="term" value="F:phosphoric diester hydrolase activity"/>
    <property type="evidence" value="ECO:0007669"/>
    <property type="project" value="UniProtKB-UniRule"/>
</dbReference>
<comment type="catalytic activity">
    <reaction evidence="7">
        <text>[protein-PII]-L-tyrosine + UTP = [protein-PII]-uridylyl-L-tyrosine + diphosphate</text>
        <dbReference type="Rhea" id="RHEA:13673"/>
        <dbReference type="Rhea" id="RHEA-COMP:12147"/>
        <dbReference type="Rhea" id="RHEA-COMP:12148"/>
        <dbReference type="ChEBI" id="CHEBI:33019"/>
        <dbReference type="ChEBI" id="CHEBI:46398"/>
        <dbReference type="ChEBI" id="CHEBI:46858"/>
        <dbReference type="ChEBI" id="CHEBI:90602"/>
        <dbReference type="EC" id="2.7.7.59"/>
    </reaction>
</comment>
<dbReference type="PATRIC" id="fig|178901.16.peg.1200"/>
<dbReference type="Gene3D" id="3.30.70.260">
    <property type="match status" value="1"/>
</dbReference>
<dbReference type="STRING" id="178901.AmDm5_1184"/>
<protein>
    <recommendedName>
        <fullName evidence="7">Bifunctional uridylyltransferase/uridylyl-removing enzyme</fullName>
        <shortName evidence="7">UTase/UR</shortName>
    </recommendedName>
    <alternativeName>
        <fullName evidence="7">Bifunctional [protein-PII] modification enzyme</fullName>
    </alternativeName>
    <alternativeName>
        <fullName evidence="7">Bifunctional nitrogen sensor protein</fullName>
    </alternativeName>
    <domain>
        <recommendedName>
            <fullName evidence="7">[Protein-PII] uridylyltransferase</fullName>
            <shortName evidence="7">PII uridylyltransferase</shortName>
            <shortName evidence="7">UTase</shortName>
            <ecNumber evidence="7">2.7.7.59</ecNumber>
        </recommendedName>
    </domain>
    <domain>
        <recommendedName>
            <fullName evidence="7">[Protein-PII]-UMP uridylyl-removing enzyme</fullName>
            <shortName evidence="7">UR</shortName>
            <ecNumber evidence="7">3.1.4.-</ecNumber>
        </recommendedName>
    </domain>
</protein>
<dbReference type="GO" id="GO:0008773">
    <property type="term" value="F:[protein-PII] uridylyltransferase activity"/>
    <property type="evidence" value="ECO:0007669"/>
    <property type="project" value="UniProtKB-UniRule"/>
</dbReference>